<evidence type="ECO:0000256" key="1">
    <source>
        <dbReference type="SAM" id="SignalP"/>
    </source>
</evidence>
<organism evidence="2 3">
    <name type="scientific">Globodera pallida</name>
    <name type="common">Potato cyst nematode worm</name>
    <name type="synonym">Heterodera pallida</name>
    <dbReference type="NCBI Taxonomy" id="36090"/>
    <lineage>
        <taxon>Eukaryota</taxon>
        <taxon>Metazoa</taxon>
        <taxon>Ecdysozoa</taxon>
        <taxon>Nematoda</taxon>
        <taxon>Chromadorea</taxon>
        <taxon>Rhabditida</taxon>
        <taxon>Tylenchina</taxon>
        <taxon>Tylenchomorpha</taxon>
        <taxon>Tylenchoidea</taxon>
        <taxon>Heteroderidae</taxon>
        <taxon>Heteroderinae</taxon>
        <taxon>Globodera</taxon>
    </lineage>
</organism>
<protein>
    <submittedName>
        <fullName evidence="3">Uncharacterized protein</fullName>
    </submittedName>
</protein>
<reference evidence="3" key="3">
    <citation type="submission" date="2016-06" db="UniProtKB">
        <authorList>
            <consortium name="WormBaseParasite"/>
        </authorList>
    </citation>
    <scope>IDENTIFICATION</scope>
</reference>
<dbReference type="Proteomes" id="UP000050741">
    <property type="component" value="Unassembled WGS sequence"/>
</dbReference>
<evidence type="ECO:0000313" key="3">
    <source>
        <dbReference type="WBParaSite" id="GPLIN_000380100"/>
    </source>
</evidence>
<feature type="signal peptide" evidence="1">
    <location>
        <begin position="1"/>
        <end position="20"/>
    </location>
</feature>
<reference evidence="2" key="2">
    <citation type="submission" date="2014-05" db="EMBL/GenBank/DDBJ databases">
        <title>The genome and life-stage specific transcriptomes of Globodera pallida elucidate key aspects of plant parasitism by a cyst nematode.</title>
        <authorList>
            <person name="Cotton J.A."/>
            <person name="Lilley C.J."/>
            <person name="Jones L.M."/>
            <person name="Kikuchi T."/>
            <person name="Reid A.J."/>
            <person name="Thorpe P."/>
            <person name="Tsai I.J."/>
            <person name="Beasley H."/>
            <person name="Blok V."/>
            <person name="Cock P.J.A."/>
            <person name="Van den Akker S.E."/>
            <person name="Holroyd N."/>
            <person name="Hunt M."/>
            <person name="Mantelin S."/>
            <person name="Naghra H."/>
            <person name="Pain A."/>
            <person name="Palomares-Rius J.E."/>
            <person name="Zarowiecki M."/>
            <person name="Berriman M."/>
            <person name="Jones J.T."/>
            <person name="Urwin P.E."/>
        </authorList>
    </citation>
    <scope>NUCLEOTIDE SEQUENCE [LARGE SCALE GENOMIC DNA]</scope>
    <source>
        <strain evidence="2">Lindley</strain>
    </source>
</reference>
<dbReference type="WBParaSite" id="GPLIN_000380100">
    <property type="protein sequence ID" value="GPLIN_000380100"/>
    <property type="gene ID" value="GPLIN_000380100"/>
</dbReference>
<feature type="chain" id="PRO_5008146599" evidence="1">
    <location>
        <begin position="21"/>
        <end position="94"/>
    </location>
</feature>
<name>A0A183BT65_GLOPA</name>
<accession>A0A183BT65</accession>
<keyword evidence="1" id="KW-0732">Signal</keyword>
<reference evidence="2" key="1">
    <citation type="submission" date="2013-12" db="EMBL/GenBank/DDBJ databases">
        <authorList>
            <person name="Aslett M."/>
        </authorList>
    </citation>
    <scope>NUCLEOTIDE SEQUENCE [LARGE SCALE GENOMIC DNA]</scope>
    <source>
        <strain evidence="2">Lindley</strain>
    </source>
</reference>
<dbReference type="AlphaFoldDB" id="A0A183BT65"/>
<evidence type="ECO:0000313" key="2">
    <source>
        <dbReference type="Proteomes" id="UP000050741"/>
    </source>
</evidence>
<proteinExistence type="predicted"/>
<keyword evidence="2" id="KW-1185">Reference proteome</keyword>
<sequence length="94" mass="10557">MFSLPPFAAFLLLVAPFSHATEGGDDTVCCHGCYVAFRDCFRECLSTQPENMVCVPNCKIDLANCSTEKCGRLCPRPKNPQFYPPRKYHSYGFP</sequence>